<dbReference type="PANTHER" id="PTHR42948">
    <property type="entry name" value="TRANSPORTER"/>
    <property type="match status" value="1"/>
</dbReference>
<dbReference type="CDD" id="cd10334">
    <property type="entry name" value="SLC6sbd_u1"/>
    <property type="match status" value="1"/>
</dbReference>
<feature type="transmembrane region" description="Helical" evidence="7">
    <location>
        <begin position="85"/>
        <end position="114"/>
    </location>
</feature>
<dbReference type="RefSeq" id="WP_111145732.1">
    <property type="nucleotide sequence ID" value="NZ_QKRB01000036.1"/>
</dbReference>
<feature type="transmembrane region" description="Helical" evidence="7">
    <location>
        <begin position="335"/>
        <end position="360"/>
    </location>
</feature>
<feature type="transmembrane region" description="Helical" evidence="7">
    <location>
        <begin position="480"/>
        <end position="501"/>
    </location>
</feature>
<keyword evidence="4 7" id="KW-1133">Transmembrane helix</keyword>
<dbReference type="Pfam" id="PF00209">
    <property type="entry name" value="SNF"/>
    <property type="match status" value="2"/>
</dbReference>
<dbReference type="NCBIfam" id="NF037979">
    <property type="entry name" value="Na_transp"/>
    <property type="match status" value="1"/>
</dbReference>
<keyword evidence="6" id="KW-0769">Symport</keyword>
<dbReference type="PROSITE" id="PS50267">
    <property type="entry name" value="NA_NEUROTRAN_SYMP_3"/>
    <property type="match status" value="1"/>
</dbReference>
<proteinExistence type="inferred from homology"/>
<evidence type="ECO:0000313" key="8">
    <source>
        <dbReference type="EMBL" id="PZD96721.1"/>
    </source>
</evidence>
<evidence type="ECO:0000256" key="6">
    <source>
        <dbReference type="RuleBase" id="RU003732"/>
    </source>
</evidence>
<keyword evidence="9" id="KW-1185">Reference proteome</keyword>
<dbReference type="OrthoDB" id="9762833at2"/>
<feature type="transmembrane region" description="Helical" evidence="7">
    <location>
        <begin position="401"/>
        <end position="421"/>
    </location>
</feature>
<organism evidence="8 9">
    <name type="scientific">Paenibacillus sambharensis</name>
    <dbReference type="NCBI Taxonomy" id="1803190"/>
    <lineage>
        <taxon>Bacteria</taxon>
        <taxon>Bacillati</taxon>
        <taxon>Bacillota</taxon>
        <taxon>Bacilli</taxon>
        <taxon>Bacillales</taxon>
        <taxon>Paenibacillaceae</taxon>
        <taxon>Paenibacillus</taxon>
    </lineage>
</organism>
<dbReference type="Proteomes" id="UP000249522">
    <property type="component" value="Unassembled WGS sequence"/>
</dbReference>
<evidence type="ECO:0000256" key="4">
    <source>
        <dbReference type="ARBA" id="ARBA00022989"/>
    </source>
</evidence>
<name>A0A2W1LYG1_9BACL</name>
<feature type="transmembrane region" description="Helical" evidence="7">
    <location>
        <begin position="12"/>
        <end position="31"/>
    </location>
</feature>
<comment type="similarity">
    <text evidence="6">Belongs to the sodium:neurotransmitter symporter (SNF) (TC 2.A.22) family.</text>
</comment>
<gene>
    <name evidence="8" type="ORF">DNH61_05855</name>
</gene>
<feature type="transmembrane region" description="Helical" evidence="7">
    <location>
        <begin position="272"/>
        <end position="297"/>
    </location>
</feature>
<feature type="transmembrane region" description="Helical" evidence="7">
    <location>
        <begin position="150"/>
        <end position="169"/>
    </location>
</feature>
<reference evidence="8 9" key="1">
    <citation type="submission" date="2018-06" db="EMBL/GenBank/DDBJ databases">
        <title>Paenibacillus imtechensis sp. nov.</title>
        <authorList>
            <person name="Pinnaka A.K."/>
            <person name="Singh H."/>
            <person name="Kaur M."/>
        </authorList>
    </citation>
    <scope>NUCLEOTIDE SEQUENCE [LARGE SCALE GENOMIC DNA]</scope>
    <source>
        <strain evidence="8 9">SMB1</strain>
    </source>
</reference>
<evidence type="ECO:0000256" key="2">
    <source>
        <dbReference type="ARBA" id="ARBA00022448"/>
    </source>
</evidence>
<keyword evidence="3 6" id="KW-0812">Transmembrane</keyword>
<dbReference type="PRINTS" id="PR00176">
    <property type="entry name" value="NANEUSMPORT"/>
</dbReference>
<keyword evidence="5 7" id="KW-0472">Membrane</keyword>
<feature type="transmembrane region" description="Helical" evidence="7">
    <location>
        <begin position="43"/>
        <end position="64"/>
    </location>
</feature>
<dbReference type="InterPro" id="IPR037272">
    <property type="entry name" value="SNS_sf"/>
</dbReference>
<dbReference type="EMBL" id="QKRB01000036">
    <property type="protein sequence ID" value="PZD96721.1"/>
    <property type="molecule type" value="Genomic_DNA"/>
</dbReference>
<protein>
    <recommendedName>
        <fullName evidence="6">Transporter</fullName>
    </recommendedName>
</protein>
<dbReference type="GO" id="GO:0015293">
    <property type="term" value="F:symporter activity"/>
    <property type="evidence" value="ECO:0007669"/>
    <property type="project" value="UniProtKB-KW"/>
</dbReference>
<evidence type="ECO:0000256" key="7">
    <source>
        <dbReference type="SAM" id="Phobius"/>
    </source>
</evidence>
<feature type="transmembrane region" description="Helical" evidence="7">
    <location>
        <begin position="239"/>
        <end position="260"/>
    </location>
</feature>
<evidence type="ECO:0000256" key="5">
    <source>
        <dbReference type="ARBA" id="ARBA00023136"/>
    </source>
</evidence>
<keyword evidence="2 6" id="KW-0813">Transport</keyword>
<dbReference type="SUPFAM" id="SSF161070">
    <property type="entry name" value="SNF-like"/>
    <property type="match status" value="1"/>
</dbReference>
<dbReference type="InterPro" id="IPR000175">
    <property type="entry name" value="Na/ntran_symport"/>
</dbReference>
<feature type="transmembrane region" description="Helical" evidence="7">
    <location>
        <begin position="372"/>
        <end position="395"/>
    </location>
</feature>
<feature type="transmembrane region" description="Helical" evidence="7">
    <location>
        <begin position="181"/>
        <end position="200"/>
    </location>
</feature>
<dbReference type="PANTHER" id="PTHR42948:SF1">
    <property type="entry name" value="TRANSPORTER"/>
    <property type="match status" value="1"/>
</dbReference>
<dbReference type="PROSITE" id="PS00610">
    <property type="entry name" value="NA_NEUROTRAN_SYMP_1"/>
    <property type="match status" value="1"/>
</dbReference>
<evidence type="ECO:0000256" key="1">
    <source>
        <dbReference type="ARBA" id="ARBA00004141"/>
    </source>
</evidence>
<evidence type="ECO:0000313" key="9">
    <source>
        <dbReference type="Proteomes" id="UP000249522"/>
    </source>
</evidence>
<accession>A0A2W1LYG1</accession>
<evidence type="ECO:0000256" key="3">
    <source>
        <dbReference type="ARBA" id="ARBA00022692"/>
    </source>
</evidence>
<comment type="caution">
    <text evidence="8">The sequence shown here is derived from an EMBL/GenBank/DDBJ whole genome shotgun (WGS) entry which is preliminary data.</text>
</comment>
<feature type="transmembrane region" description="Helical" evidence="7">
    <location>
        <begin position="442"/>
        <end position="460"/>
    </location>
</feature>
<dbReference type="GO" id="GO:0016020">
    <property type="term" value="C:membrane"/>
    <property type="evidence" value="ECO:0007669"/>
    <property type="project" value="UniProtKB-SubCell"/>
</dbReference>
<comment type="subcellular location">
    <subcellularLocation>
        <location evidence="1">Membrane</location>
        <topology evidence="1">Multi-pass membrane protein</topology>
    </subcellularLocation>
</comment>
<dbReference type="AlphaFoldDB" id="A0A2W1LYG1"/>
<sequence length="514" mass="56982">MKQRDQWASRTGFILAAAGSAIGLGNIWRFPYVVYGNGGGAFLIPYFFALLTAGIPILLLEFGIGRKGGGSAPYSLSRLSRKFEWLGWWQALICFVITTYYVAIVAWAVSYFFYSFNLNWGSDTEGFLFGTYLGVPEGVVTENGWNFGGIQWHILLPLVAVWAGVYYVLSKGVQRGIERVSKIFMPILFIIMVLFVIRAVTLPGAAVGLDHLFTPDFGKILPGFLGGTNPEWYTVWMAAYGQIFFSLSIAFAIMITYSSYIDKKQDVNNSGFIMAFSNSGFEFLAAIGVFAAIGFMATTSGMDVSEVAKAGLGLAFVVFPQIINSFPILNGTFGALFFLSLVIAGFTSLISIIEVLIAAVRDKFNISRQASVNWVVGICAVVSLAYTTGAGVVLLDIVDHYINNFGIVIAGLFEVILIGWFTRLATIREENNLVSDFRIGRWWDVMIKVVTPLILIYMSYKNFEQWLNTPYEGYPLHAQLTFGWIMVALTIVLAFVLAYAFRWKEPMKPKQGGR</sequence>